<name>A0A1I1YL85_9BACL</name>
<dbReference type="Gene3D" id="3.30.420.40">
    <property type="match status" value="2"/>
</dbReference>
<reference evidence="6" key="1">
    <citation type="submission" date="2016-10" db="EMBL/GenBank/DDBJ databases">
        <authorList>
            <person name="Varghese N."/>
            <person name="Submissions S."/>
        </authorList>
    </citation>
    <scope>NUCLEOTIDE SEQUENCE [LARGE SCALE GENOMIC DNA]</scope>
    <source>
        <strain evidence="6">CGMCC 1.10784</strain>
    </source>
</reference>
<dbReference type="InterPro" id="IPR050406">
    <property type="entry name" value="FGGY_Carb_Kinase"/>
</dbReference>
<dbReference type="STRING" id="1045775.SAMN05216378_2653"/>
<keyword evidence="6" id="KW-1185">Reference proteome</keyword>
<evidence type="ECO:0000313" key="5">
    <source>
        <dbReference type="EMBL" id="SFE18913.1"/>
    </source>
</evidence>
<dbReference type="EMBL" id="FOMT01000002">
    <property type="protein sequence ID" value="SFE18913.1"/>
    <property type="molecule type" value="Genomic_DNA"/>
</dbReference>
<comment type="similarity">
    <text evidence="1">Belongs to the FGGY kinase family.</text>
</comment>
<organism evidence="5 6">
    <name type="scientific">Paenibacillus catalpae</name>
    <dbReference type="NCBI Taxonomy" id="1045775"/>
    <lineage>
        <taxon>Bacteria</taxon>
        <taxon>Bacillati</taxon>
        <taxon>Bacillota</taxon>
        <taxon>Bacilli</taxon>
        <taxon>Bacillales</taxon>
        <taxon>Paenibacillaceae</taxon>
        <taxon>Paenibacillus</taxon>
    </lineage>
</organism>
<dbReference type="PANTHER" id="PTHR43095:SF5">
    <property type="entry name" value="XYLULOSE KINASE"/>
    <property type="match status" value="1"/>
</dbReference>
<keyword evidence="3 5" id="KW-0418">Kinase</keyword>
<feature type="domain" description="Carbohydrate kinase FGGY N-terminal" evidence="4">
    <location>
        <begin position="2"/>
        <end position="215"/>
    </location>
</feature>
<dbReference type="CDD" id="cd07777">
    <property type="entry name" value="ASKHA_NBD_FGGY_SHK"/>
    <property type="match status" value="1"/>
</dbReference>
<dbReference type="SUPFAM" id="SSF53067">
    <property type="entry name" value="Actin-like ATPase domain"/>
    <property type="match status" value="2"/>
</dbReference>
<evidence type="ECO:0000256" key="2">
    <source>
        <dbReference type="ARBA" id="ARBA00022679"/>
    </source>
</evidence>
<evidence type="ECO:0000313" key="6">
    <source>
        <dbReference type="Proteomes" id="UP000198855"/>
    </source>
</evidence>
<dbReference type="GO" id="GO:0005975">
    <property type="term" value="P:carbohydrate metabolic process"/>
    <property type="evidence" value="ECO:0007669"/>
    <property type="project" value="InterPro"/>
</dbReference>
<dbReference type="InterPro" id="IPR043129">
    <property type="entry name" value="ATPase_NBD"/>
</dbReference>
<keyword evidence="2" id="KW-0808">Transferase</keyword>
<protein>
    <submittedName>
        <fullName evidence="5">Sedoheptulokinase</fullName>
    </submittedName>
</protein>
<dbReference type="PANTHER" id="PTHR43095">
    <property type="entry name" value="SUGAR KINASE"/>
    <property type="match status" value="1"/>
</dbReference>
<evidence type="ECO:0000256" key="1">
    <source>
        <dbReference type="ARBA" id="ARBA00009156"/>
    </source>
</evidence>
<sequence>MAGIDIGTTSIGVVIASASGETVSIVTKANDSDLRSKRSWERIQEPERIVAIVRELIAGCEPYWKDVSAIGISCQMHGMLYVNRAGRSVSPLYTWQDGRGDLPLKQGEESYVERLGKLTGYSMSSGFGLTTHYYNALNGEVPEEAAFLCTIGDYVAMKLTGAAVPVMDPSNAASLGMFSNRLTAFDAAAVARAGIDAAILPPICKENGIAGTTPDGKVVACAIGDNQASFIGAVPKLQGTLLVNIGTGSQISLFSESHEEVAGLEMRPFPGGGCLLVGAPLSGGKSYALLEQFFKAVCLSFCDAEMDDALIFERMNEMAGQALDNGLGQLRFDTQFYGTRNDPNGLGHAAGIGPDNFTPGHFAAAVLTGIVDELMGFVHVIPERLLATVTGAAGSGNGIRRNPVMQRLLRERLNLPLHLAEAKEEAAFGAAVHAAAVTGAYPDLNAAMAAMKKG</sequence>
<proteinExistence type="inferred from homology"/>
<dbReference type="GO" id="GO:0016301">
    <property type="term" value="F:kinase activity"/>
    <property type="evidence" value="ECO:0007669"/>
    <property type="project" value="UniProtKB-KW"/>
</dbReference>
<dbReference type="RefSeq" id="WP_245773018.1">
    <property type="nucleotide sequence ID" value="NZ_FOMT01000002.1"/>
</dbReference>
<gene>
    <name evidence="5" type="ORF">SAMN05216378_2653</name>
</gene>
<dbReference type="InterPro" id="IPR000577">
    <property type="entry name" value="Carb_kinase_FGGY"/>
</dbReference>
<dbReference type="Pfam" id="PF00370">
    <property type="entry name" value="FGGY_N"/>
    <property type="match status" value="1"/>
</dbReference>
<evidence type="ECO:0000259" key="4">
    <source>
        <dbReference type="Pfam" id="PF00370"/>
    </source>
</evidence>
<dbReference type="AlphaFoldDB" id="A0A1I1YL85"/>
<dbReference type="PIRSF" id="PIRSF000538">
    <property type="entry name" value="GlpK"/>
    <property type="match status" value="1"/>
</dbReference>
<dbReference type="InterPro" id="IPR018484">
    <property type="entry name" value="FGGY_N"/>
</dbReference>
<dbReference type="Proteomes" id="UP000198855">
    <property type="component" value="Unassembled WGS sequence"/>
</dbReference>
<accession>A0A1I1YL85</accession>
<evidence type="ECO:0000256" key="3">
    <source>
        <dbReference type="ARBA" id="ARBA00022777"/>
    </source>
</evidence>